<evidence type="ECO:0000313" key="1">
    <source>
        <dbReference type="EMBL" id="SVD88120.1"/>
    </source>
</evidence>
<reference evidence="1" key="1">
    <citation type="submission" date="2018-05" db="EMBL/GenBank/DDBJ databases">
        <authorList>
            <person name="Lanie J.A."/>
            <person name="Ng W.-L."/>
            <person name="Kazmierczak K.M."/>
            <person name="Andrzejewski T.M."/>
            <person name="Davidsen T.M."/>
            <person name="Wayne K.J."/>
            <person name="Tettelin H."/>
            <person name="Glass J.I."/>
            <person name="Rusch D."/>
            <person name="Podicherti R."/>
            <person name="Tsui H.-C.T."/>
            <person name="Winkler M.E."/>
        </authorList>
    </citation>
    <scope>NUCLEOTIDE SEQUENCE</scope>
</reference>
<organism evidence="1">
    <name type="scientific">marine metagenome</name>
    <dbReference type="NCBI Taxonomy" id="408172"/>
    <lineage>
        <taxon>unclassified sequences</taxon>
        <taxon>metagenomes</taxon>
        <taxon>ecological metagenomes</taxon>
    </lineage>
</organism>
<name>A0A382YYE4_9ZZZZ</name>
<dbReference type="AlphaFoldDB" id="A0A382YYE4"/>
<sequence length="194" mass="21535">MKHSLIPLIVGLIMPLASSADQFQPLTYENEDGDVRICKGNTTTGDMLCVDSARKYAKVPGNATPKFKELDEHKFIYFKYTSPFSKKGTGLYAFFHYYNNKAAVRICVGDTASGQGICRDGTNYYAKSSSYSPTFKPGNAKVFWFHYFPWSKGQSAGTYAFTSYRNNENGEIRVCQARVANGETICVNGSNKTG</sequence>
<accession>A0A382YYE4</accession>
<protein>
    <submittedName>
        <fullName evidence="1">Uncharacterized protein</fullName>
    </submittedName>
</protein>
<feature type="non-terminal residue" evidence="1">
    <location>
        <position position="194"/>
    </location>
</feature>
<gene>
    <name evidence="1" type="ORF">METZ01_LOCUS440974</name>
</gene>
<dbReference type="EMBL" id="UINC01179440">
    <property type="protein sequence ID" value="SVD88120.1"/>
    <property type="molecule type" value="Genomic_DNA"/>
</dbReference>
<proteinExistence type="predicted"/>